<feature type="chain" id="PRO_5003867711" description="Small secreted protein" evidence="1">
    <location>
        <begin position="23"/>
        <end position="150"/>
    </location>
</feature>
<dbReference type="InParanoid" id="K3WIY5"/>
<name>K3WIY5_GLOUD</name>
<reference evidence="3" key="2">
    <citation type="submission" date="2010-04" db="EMBL/GenBank/DDBJ databases">
        <authorList>
            <person name="Buell R."/>
            <person name="Hamilton J."/>
            <person name="Hostetler J."/>
        </authorList>
    </citation>
    <scope>NUCLEOTIDE SEQUENCE [LARGE SCALE GENOMIC DNA]</scope>
    <source>
        <strain evidence="3">DAOM:BR144</strain>
    </source>
</reference>
<dbReference type="AlphaFoldDB" id="K3WIY5"/>
<dbReference type="PANTHER" id="PTHR35396:SF1">
    <property type="entry name" value="SMALL SECRETED PROTEIN"/>
    <property type="match status" value="1"/>
</dbReference>
<feature type="signal peptide" evidence="1">
    <location>
        <begin position="1"/>
        <end position="22"/>
    </location>
</feature>
<keyword evidence="1" id="KW-0732">Signal</keyword>
<dbReference type="eggNOG" id="ENOG502S2BT">
    <property type="taxonomic scope" value="Eukaryota"/>
</dbReference>
<dbReference type="PANTHER" id="PTHR35396">
    <property type="entry name" value="SMALL SECRETED PROTEIN"/>
    <property type="match status" value="1"/>
</dbReference>
<dbReference type="EMBL" id="GL376564">
    <property type="status" value="NOT_ANNOTATED_CDS"/>
    <property type="molecule type" value="Genomic_DNA"/>
</dbReference>
<evidence type="ECO:0008006" key="4">
    <source>
        <dbReference type="Google" id="ProtNLM"/>
    </source>
</evidence>
<evidence type="ECO:0000256" key="1">
    <source>
        <dbReference type="SAM" id="SignalP"/>
    </source>
</evidence>
<dbReference type="HOGENOM" id="CLU_120240_0_0_1"/>
<evidence type="ECO:0000313" key="2">
    <source>
        <dbReference type="EnsemblProtists" id="PYU1_T004927"/>
    </source>
</evidence>
<protein>
    <recommendedName>
        <fullName evidence="4">Small secreted protein</fullName>
    </recommendedName>
</protein>
<dbReference type="OMA" id="SHNTHEK"/>
<proteinExistence type="predicted"/>
<reference evidence="2" key="3">
    <citation type="submission" date="2015-02" db="UniProtKB">
        <authorList>
            <consortium name="EnsemblProtists"/>
        </authorList>
    </citation>
    <scope>IDENTIFICATION</scope>
    <source>
        <strain evidence="2">DAOM BR144</strain>
    </source>
</reference>
<dbReference type="VEuPathDB" id="FungiDB:PYU1_G004916"/>
<organism evidence="2 3">
    <name type="scientific">Globisporangium ultimum (strain ATCC 200006 / CBS 805.95 / DAOM BR144)</name>
    <name type="common">Pythium ultimum</name>
    <dbReference type="NCBI Taxonomy" id="431595"/>
    <lineage>
        <taxon>Eukaryota</taxon>
        <taxon>Sar</taxon>
        <taxon>Stramenopiles</taxon>
        <taxon>Oomycota</taxon>
        <taxon>Peronosporomycetes</taxon>
        <taxon>Pythiales</taxon>
        <taxon>Pythiaceae</taxon>
        <taxon>Globisporangium</taxon>
    </lineage>
</organism>
<sequence>MARVFFCIASALLLVASSSVQATLAPCTTNTKGKAPTIPSGCTAQKTSKSIQAAECSHNTRTAKQVFAVFKTNHQYDKVHGAPYGDCTAYTCTDTPKFTMKADADSWTFFWSTAGESSGVGTGCIRDPNNGVCGCENSDGKFISGGTNCK</sequence>
<keyword evidence="3" id="KW-1185">Reference proteome</keyword>
<dbReference type="Proteomes" id="UP000019132">
    <property type="component" value="Unassembled WGS sequence"/>
</dbReference>
<accession>K3WIY5</accession>
<dbReference type="EnsemblProtists" id="PYU1_T004927">
    <property type="protein sequence ID" value="PYU1_T004927"/>
    <property type="gene ID" value="PYU1_G004916"/>
</dbReference>
<evidence type="ECO:0000313" key="3">
    <source>
        <dbReference type="Proteomes" id="UP000019132"/>
    </source>
</evidence>
<reference evidence="3" key="1">
    <citation type="journal article" date="2010" name="Genome Biol.">
        <title>Genome sequence of the necrotrophic plant pathogen Pythium ultimum reveals original pathogenicity mechanisms and effector repertoire.</title>
        <authorList>
            <person name="Levesque C.A."/>
            <person name="Brouwer H."/>
            <person name="Cano L."/>
            <person name="Hamilton J.P."/>
            <person name="Holt C."/>
            <person name="Huitema E."/>
            <person name="Raffaele S."/>
            <person name="Robideau G.P."/>
            <person name="Thines M."/>
            <person name="Win J."/>
            <person name="Zerillo M.M."/>
            <person name="Beakes G.W."/>
            <person name="Boore J.L."/>
            <person name="Busam D."/>
            <person name="Dumas B."/>
            <person name="Ferriera S."/>
            <person name="Fuerstenberg S.I."/>
            <person name="Gachon C.M."/>
            <person name="Gaulin E."/>
            <person name="Govers F."/>
            <person name="Grenville-Briggs L."/>
            <person name="Horner N."/>
            <person name="Hostetler J."/>
            <person name="Jiang R.H."/>
            <person name="Johnson J."/>
            <person name="Krajaejun T."/>
            <person name="Lin H."/>
            <person name="Meijer H.J."/>
            <person name="Moore B."/>
            <person name="Morris P."/>
            <person name="Phuntmart V."/>
            <person name="Puiu D."/>
            <person name="Shetty J."/>
            <person name="Stajich J.E."/>
            <person name="Tripathy S."/>
            <person name="Wawra S."/>
            <person name="van West P."/>
            <person name="Whitty B.R."/>
            <person name="Coutinho P.M."/>
            <person name="Henrissat B."/>
            <person name="Martin F."/>
            <person name="Thomas P.D."/>
            <person name="Tyler B.M."/>
            <person name="De Vries R.P."/>
            <person name="Kamoun S."/>
            <person name="Yandell M."/>
            <person name="Tisserat N."/>
            <person name="Buell C.R."/>
        </authorList>
    </citation>
    <scope>NUCLEOTIDE SEQUENCE</scope>
    <source>
        <strain evidence="3">DAOM:BR144</strain>
    </source>
</reference>